<dbReference type="InParanoid" id="S2JGB6"/>
<keyword evidence="2" id="KW-1185">Reference proteome</keyword>
<dbReference type="EMBL" id="KE124164">
    <property type="protein sequence ID" value="EPB81573.1"/>
    <property type="molecule type" value="Genomic_DNA"/>
</dbReference>
<organism evidence="1 2">
    <name type="scientific">Mucor circinelloides f. circinelloides (strain 1006PhL)</name>
    <name type="common">Mucormycosis agent</name>
    <name type="synonym">Calyptromyces circinelloides</name>
    <dbReference type="NCBI Taxonomy" id="1220926"/>
    <lineage>
        <taxon>Eukaryota</taxon>
        <taxon>Fungi</taxon>
        <taxon>Fungi incertae sedis</taxon>
        <taxon>Mucoromycota</taxon>
        <taxon>Mucoromycotina</taxon>
        <taxon>Mucoromycetes</taxon>
        <taxon>Mucorales</taxon>
        <taxon>Mucorineae</taxon>
        <taxon>Mucoraceae</taxon>
        <taxon>Mucor</taxon>
    </lineage>
</organism>
<evidence type="ECO:0000313" key="2">
    <source>
        <dbReference type="Proteomes" id="UP000014254"/>
    </source>
</evidence>
<dbReference type="VEuPathDB" id="FungiDB:HMPREF1544_11722"/>
<accession>S2JGB6</accession>
<sequence>MTSLSHFGIVNFPLVSGVISKALMYWSECPELKEIKIVESKVDERDAIFLTVLNTKVSNEINYFDSEKPKNGSLQLTTDINNCHNFKDFYQETLDHFKENVIEKVFMAYALEEQPFLPATSSTLGKSLNYIVNHYNTVKNIHLMGTEIPSFYYSETTSKRLETLKFTKCLIVYKP</sequence>
<proteinExistence type="predicted"/>
<dbReference type="OrthoDB" id="10329235at2759"/>
<dbReference type="AlphaFoldDB" id="S2JGB6"/>
<dbReference type="Proteomes" id="UP000014254">
    <property type="component" value="Unassembled WGS sequence"/>
</dbReference>
<evidence type="ECO:0000313" key="1">
    <source>
        <dbReference type="EMBL" id="EPB81573.1"/>
    </source>
</evidence>
<protein>
    <submittedName>
        <fullName evidence="1">Uncharacterized protein</fullName>
    </submittedName>
</protein>
<reference evidence="2" key="1">
    <citation type="submission" date="2013-05" db="EMBL/GenBank/DDBJ databases">
        <title>The Genome sequence of Mucor circinelloides f. circinelloides 1006PhL.</title>
        <authorList>
            <consortium name="The Broad Institute Genomics Platform"/>
            <person name="Cuomo C."/>
            <person name="Earl A."/>
            <person name="Findley K."/>
            <person name="Lee S.C."/>
            <person name="Walker B."/>
            <person name="Young S."/>
            <person name="Zeng Q."/>
            <person name="Gargeya S."/>
            <person name="Fitzgerald M."/>
            <person name="Haas B."/>
            <person name="Abouelleil A."/>
            <person name="Allen A.W."/>
            <person name="Alvarado L."/>
            <person name="Arachchi H.M."/>
            <person name="Berlin A.M."/>
            <person name="Chapman S.B."/>
            <person name="Gainer-Dewar J."/>
            <person name="Goldberg J."/>
            <person name="Griggs A."/>
            <person name="Gujja S."/>
            <person name="Hansen M."/>
            <person name="Howarth C."/>
            <person name="Imamovic A."/>
            <person name="Ireland A."/>
            <person name="Larimer J."/>
            <person name="McCowan C."/>
            <person name="Murphy C."/>
            <person name="Pearson M."/>
            <person name="Poon T.W."/>
            <person name="Priest M."/>
            <person name="Roberts A."/>
            <person name="Saif S."/>
            <person name="Shea T."/>
            <person name="Sisk P."/>
            <person name="Sykes S."/>
            <person name="Wortman J."/>
            <person name="Nusbaum C."/>
            <person name="Birren B."/>
        </authorList>
    </citation>
    <scope>NUCLEOTIDE SEQUENCE [LARGE SCALE GENOMIC DNA]</scope>
    <source>
        <strain evidence="2">1006PhL</strain>
    </source>
</reference>
<gene>
    <name evidence="1" type="ORF">HMPREF1544_11722</name>
</gene>
<name>S2JGB6_MUCC1</name>